<keyword evidence="1" id="KW-0472">Membrane</keyword>
<dbReference type="Proteomes" id="UP000606274">
    <property type="component" value="Unassembled WGS sequence"/>
</dbReference>
<keyword evidence="1" id="KW-0812">Transmembrane</keyword>
<accession>A0A8T0AML9</accession>
<protein>
    <recommendedName>
        <fullName evidence="4">EGF-like domain-containing protein</fullName>
    </recommendedName>
</protein>
<organism evidence="2 3">
    <name type="scientific">Silurus meridionalis</name>
    <name type="common">Southern catfish</name>
    <name type="synonym">Silurus soldatovi meridionalis</name>
    <dbReference type="NCBI Taxonomy" id="175797"/>
    <lineage>
        <taxon>Eukaryota</taxon>
        <taxon>Metazoa</taxon>
        <taxon>Chordata</taxon>
        <taxon>Craniata</taxon>
        <taxon>Vertebrata</taxon>
        <taxon>Euteleostomi</taxon>
        <taxon>Actinopterygii</taxon>
        <taxon>Neopterygii</taxon>
        <taxon>Teleostei</taxon>
        <taxon>Ostariophysi</taxon>
        <taxon>Siluriformes</taxon>
        <taxon>Siluridae</taxon>
        <taxon>Silurus</taxon>
    </lineage>
</organism>
<evidence type="ECO:0008006" key="4">
    <source>
        <dbReference type="Google" id="ProtNLM"/>
    </source>
</evidence>
<sequence length="321" mass="36150">MTSGLCQCNCTDFTYGDSCRFGTSTTPVIFSEERPTRNAIISLKIIKDYISDYDYLNSEASKNLISIISPELSDITRKADAINFRDLKITRLLKGSIIVQSIAQYNYPNNQSQILFLNKDLETSLMTLFNNPDSLKHLSEALGNVSVQDPEVLMQEVELADILDLKPYISCNLNIANYTLKIVDGAWVCEGPCQTNPDYCSTHGDCVNEKNGPLCLCYMSTFQEYYGLQCELFRRGAGFYAALFGSLGVVLLVIIMTIVIAVVRLRSRRVWSLSSCRGMNRSALFADYFFDFSDRGQLQNYTPHENLREAEDGSFRSCRGI</sequence>
<keyword evidence="3" id="KW-1185">Reference proteome</keyword>
<name>A0A8T0AML9_SILME</name>
<gene>
    <name evidence="2" type="ORF">HF521_008390</name>
</gene>
<reference evidence="2" key="1">
    <citation type="submission" date="2020-08" db="EMBL/GenBank/DDBJ databases">
        <title>Chromosome-level assembly of Southern catfish (Silurus meridionalis) provides insights into visual adaptation to the nocturnal and benthic lifestyles.</title>
        <authorList>
            <person name="Zhang Y."/>
            <person name="Wang D."/>
            <person name="Peng Z."/>
        </authorList>
    </citation>
    <scope>NUCLEOTIDE SEQUENCE</scope>
    <source>
        <strain evidence="2">SWU-2019-XX</strain>
        <tissue evidence="2">Muscle</tissue>
    </source>
</reference>
<feature type="transmembrane region" description="Helical" evidence="1">
    <location>
        <begin position="239"/>
        <end position="263"/>
    </location>
</feature>
<comment type="caution">
    <text evidence="2">The sequence shown here is derived from an EMBL/GenBank/DDBJ whole genome shotgun (WGS) entry which is preliminary data.</text>
</comment>
<dbReference type="EMBL" id="JABFDY010000019">
    <property type="protein sequence ID" value="KAF7693074.1"/>
    <property type="molecule type" value="Genomic_DNA"/>
</dbReference>
<proteinExistence type="predicted"/>
<evidence type="ECO:0000313" key="2">
    <source>
        <dbReference type="EMBL" id="KAF7693074.1"/>
    </source>
</evidence>
<evidence type="ECO:0000313" key="3">
    <source>
        <dbReference type="Proteomes" id="UP000606274"/>
    </source>
</evidence>
<keyword evidence="1" id="KW-1133">Transmembrane helix</keyword>
<evidence type="ECO:0000256" key="1">
    <source>
        <dbReference type="SAM" id="Phobius"/>
    </source>
</evidence>
<dbReference type="AlphaFoldDB" id="A0A8T0AML9"/>